<keyword evidence="2" id="KW-1185">Reference proteome</keyword>
<gene>
    <name evidence="1" type="primary">USP28.2</name>
    <name evidence="1" type="ORF">GBF38_019633</name>
</gene>
<dbReference type="EMBL" id="CM024807">
    <property type="protein sequence ID" value="KAG8008467.1"/>
    <property type="molecule type" value="Genomic_DNA"/>
</dbReference>
<evidence type="ECO:0000313" key="1">
    <source>
        <dbReference type="EMBL" id="KAG8008467.1"/>
    </source>
</evidence>
<protein>
    <submittedName>
        <fullName evidence="1">Ubiquitin carboxyl-terminal hydrolase 28</fullName>
    </submittedName>
</protein>
<proteinExistence type="predicted"/>
<keyword evidence="1" id="KW-0378">Hydrolase</keyword>
<name>A0ACB7F1U5_NIBAL</name>
<comment type="caution">
    <text evidence="1">The sequence shown here is derived from an EMBL/GenBank/DDBJ whole genome shotgun (WGS) entry which is preliminary data.</text>
</comment>
<dbReference type="Proteomes" id="UP000805704">
    <property type="component" value="Chromosome 19"/>
</dbReference>
<organism evidence="1 2">
    <name type="scientific">Nibea albiflora</name>
    <name type="common">Yellow drum</name>
    <name type="synonym">Corvina albiflora</name>
    <dbReference type="NCBI Taxonomy" id="240163"/>
    <lineage>
        <taxon>Eukaryota</taxon>
        <taxon>Metazoa</taxon>
        <taxon>Chordata</taxon>
        <taxon>Craniata</taxon>
        <taxon>Vertebrata</taxon>
        <taxon>Euteleostomi</taxon>
        <taxon>Actinopterygii</taxon>
        <taxon>Neopterygii</taxon>
        <taxon>Teleostei</taxon>
        <taxon>Neoteleostei</taxon>
        <taxon>Acanthomorphata</taxon>
        <taxon>Eupercaria</taxon>
        <taxon>Sciaenidae</taxon>
        <taxon>Nibea</taxon>
    </lineage>
</organism>
<sequence length="269" mass="30487">MVRADADGYNEEMMLTPAMQGVILAIAKARQVFDKEGPEAGLIKAFHEEYSRLYELSQEETTPQEDCRLQHALVYFFQNKAPKRIIERTLLEQFTDRNLSFDERMREALTYLAHAYETNANLLKNGEKRGMDKSLIAVYRRKCLTALNESASRLFCSGEETNVEEGIAIMDEAVIPCLHLMSRDSALSQEDRDAMENIRSHWCCCLGQEMDDSLQVKLGEFLPRVLDGSAETVVLKDPPKVHVNQAHDLCSRLAAVMESIHSTSIVIVK</sequence>
<accession>A0ACB7F1U5</accession>
<evidence type="ECO:0000313" key="2">
    <source>
        <dbReference type="Proteomes" id="UP000805704"/>
    </source>
</evidence>
<reference evidence="1" key="1">
    <citation type="submission" date="2020-04" db="EMBL/GenBank/DDBJ databases">
        <title>A chromosome-scale assembly and high-density genetic map of the yellow drum (Nibea albiflora) genome.</title>
        <authorList>
            <person name="Xu D."/>
            <person name="Zhang W."/>
            <person name="Chen R."/>
            <person name="Tan P."/>
            <person name="Wang L."/>
            <person name="Song H."/>
            <person name="Tian L."/>
            <person name="Zhu Q."/>
            <person name="Wang B."/>
        </authorList>
    </citation>
    <scope>NUCLEOTIDE SEQUENCE</scope>
    <source>
        <strain evidence="1">ZJHYS-2018</strain>
    </source>
</reference>